<evidence type="ECO:0000313" key="2">
    <source>
        <dbReference type="Proteomes" id="UP000438429"/>
    </source>
</evidence>
<sequence length="137" mass="15789">MYDPACSDPGEKCARRPLRLVMRRARMKNRFDIQDELRRRGSSLLTSEGDSRAEIKLSPSLYCSSKRRTRQQVYSESCDVKDLKDQITAMINHETVSPPLRLSDQMRVFFNVIIITSNITVLIVKSGKLTYFRDDVG</sequence>
<protein>
    <submittedName>
        <fullName evidence="1">Uncharacterized protein</fullName>
    </submittedName>
</protein>
<gene>
    <name evidence="1" type="ORF">F2P81_026284</name>
</gene>
<proteinExistence type="predicted"/>
<dbReference type="AlphaFoldDB" id="A0A6A4RHX8"/>
<dbReference type="EMBL" id="VEVO01007347">
    <property type="protein sequence ID" value="KAF0021463.1"/>
    <property type="molecule type" value="Genomic_DNA"/>
</dbReference>
<name>A0A6A4RHX8_SCOMX</name>
<comment type="caution">
    <text evidence="1">The sequence shown here is derived from an EMBL/GenBank/DDBJ whole genome shotgun (WGS) entry which is preliminary data.</text>
</comment>
<reference evidence="1 2" key="1">
    <citation type="submission" date="2019-06" db="EMBL/GenBank/DDBJ databases">
        <title>Draft genomes of female and male turbot (Scophthalmus maximus).</title>
        <authorList>
            <person name="Xu H."/>
            <person name="Xu X.-W."/>
            <person name="Shao C."/>
            <person name="Chen S."/>
        </authorList>
    </citation>
    <scope>NUCLEOTIDE SEQUENCE [LARGE SCALE GENOMIC DNA]</scope>
    <source>
        <strain evidence="1">Ysfricsl-2016a</strain>
        <tissue evidence="1">Blood</tissue>
    </source>
</reference>
<accession>A0A6A4RHX8</accession>
<dbReference type="Proteomes" id="UP000438429">
    <property type="component" value="Unassembled WGS sequence"/>
</dbReference>
<evidence type="ECO:0000313" key="1">
    <source>
        <dbReference type="EMBL" id="KAF0021463.1"/>
    </source>
</evidence>
<organism evidence="1 2">
    <name type="scientific">Scophthalmus maximus</name>
    <name type="common">Turbot</name>
    <name type="synonym">Psetta maxima</name>
    <dbReference type="NCBI Taxonomy" id="52904"/>
    <lineage>
        <taxon>Eukaryota</taxon>
        <taxon>Metazoa</taxon>
        <taxon>Chordata</taxon>
        <taxon>Craniata</taxon>
        <taxon>Vertebrata</taxon>
        <taxon>Euteleostomi</taxon>
        <taxon>Actinopterygii</taxon>
        <taxon>Neopterygii</taxon>
        <taxon>Teleostei</taxon>
        <taxon>Neoteleostei</taxon>
        <taxon>Acanthomorphata</taxon>
        <taxon>Carangaria</taxon>
        <taxon>Pleuronectiformes</taxon>
        <taxon>Pleuronectoidei</taxon>
        <taxon>Scophthalmidae</taxon>
        <taxon>Scophthalmus</taxon>
    </lineage>
</organism>